<dbReference type="PROSITE" id="PS50088">
    <property type="entry name" value="ANK_REPEAT"/>
    <property type="match status" value="3"/>
</dbReference>
<feature type="repeat" description="ANK" evidence="3">
    <location>
        <begin position="73"/>
        <end position="105"/>
    </location>
</feature>
<evidence type="ECO:0000256" key="1">
    <source>
        <dbReference type="ARBA" id="ARBA00022737"/>
    </source>
</evidence>
<dbReference type="GO" id="GO:0031436">
    <property type="term" value="C:BRCA1-BARD1 complex"/>
    <property type="evidence" value="ECO:0007669"/>
    <property type="project" value="TreeGrafter"/>
</dbReference>
<sequence length="422" mass="45960">MGQAATRQEAFWDSCSYGREWKVRQMLTSGRIDVNYMSHTHQSCPIHVASQGKPEIVRLLLEAGCQVDALDGKGNTALHQASMTGQEEIVRLLLEAGANPSATNERGWTALIMACYFCQPSVVRCLQASPRCDYLLRNSDGRNCLHELCRAAPKSQICQNGKRVSTASLDQSPLYAAMIAQLRSVEEELPAGLMAADWPVANGKPAAAAAADRRARRQAHQPASAPLDQSRFARALVDIAEQLLAPGACPGLGIDDRSQPPESGARGEADFTPLMFAVYHGHLPLARCLLDHGADVGAADMSGWTALHWAVNRELKSIVELLISYGANPERESLRGETPMDLASDDPELRLLLAPIYPEIISNGHVTTDDEDEEVDEERLTINETTENSRLGSVEPASDGQVQHGNDDRVQRMLANGEDLHD</sequence>
<protein>
    <submittedName>
        <fullName evidence="5">Uncharacterized protein</fullName>
    </submittedName>
</protein>
<dbReference type="PROSITE" id="PS50297">
    <property type="entry name" value="ANK_REP_REGION"/>
    <property type="match status" value="3"/>
</dbReference>
<dbReference type="InterPro" id="IPR036770">
    <property type="entry name" value="Ankyrin_rpt-contain_sf"/>
</dbReference>
<dbReference type="InterPro" id="IPR002110">
    <property type="entry name" value="Ankyrin_rpt"/>
</dbReference>
<name>A0A267DRB7_9PLAT</name>
<dbReference type="Gene3D" id="1.25.40.20">
    <property type="entry name" value="Ankyrin repeat-containing domain"/>
    <property type="match status" value="2"/>
</dbReference>
<evidence type="ECO:0000256" key="2">
    <source>
        <dbReference type="ARBA" id="ARBA00023043"/>
    </source>
</evidence>
<dbReference type="AlphaFoldDB" id="A0A267DRB7"/>
<evidence type="ECO:0000256" key="4">
    <source>
        <dbReference type="SAM" id="MobiDB-lite"/>
    </source>
</evidence>
<dbReference type="OrthoDB" id="194358at2759"/>
<feature type="compositionally biased region" description="Polar residues" evidence="4">
    <location>
        <begin position="382"/>
        <end position="391"/>
    </location>
</feature>
<dbReference type="GO" id="GO:0070531">
    <property type="term" value="C:BRCA1-A complex"/>
    <property type="evidence" value="ECO:0007669"/>
    <property type="project" value="TreeGrafter"/>
</dbReference>
<keyword evidence="2 3" id="KW-0040">ANK repeat</keyword>
<dbReference type="GO" id="GO:0004842">
    <property type="term" value="F:ubiquitin-protein transferase activity"/>
    <property type="evidence" value="ECO:0007669"/>
    <property type="project" value="TreeGrafter"/>
</dbReference>
<dbReference type="SMART" id="SM00248">
    <property type="entry name" value="ANK"/>
    <property type="match status" value="5"/>
</dbReference>
<gene>
    <name evidence="5" type="ORF">BOX15_Mlig029212g2</name>
</gene>
<dbReference type="SUPFAM" id="SSF48403">
    <property type="entry name" value="Ankyrin repeat"/>
    <property type="match status" value="1"/>
</dbReference>
<comment type="caution">
    <text evidence="5">The sequence shown here is derived from an EMBL/GenBank/DDBJ whole genome shotgun (WGS) entry which is preliminary data.</text>
</comment>
<feature type="region of interest" description="Disordered" evidence="4">
    <location>
        <begin position="365"/>
        <end position="422"/>
    </location>
</feature>
<accession>A0A267DRB7</accession>
<evidence type="ECO:0000256" key="3">
    <source>
        <dbReference type="PROSITE-ProRule" id="PRU00023"/>
    </source>
</evidence>
<dbReference type="PANTHER" id="PTHR24171">
    <property type="entry name" value="ANKYRIN REPEAT DOMAIN-CONTAINING PROTEIN 39-RELATED"/>
    <property type="match status" value="1"/>
</dbReference>
<feature type="repeat" description="ANK" evidence="3">
    <location>
        <begin position="302"/>
        <end position="334"/>
    </location>
</feature>
<organism evidence="5 6">
    <name type="scientific">Macrostomum lignano</name>
    <dbReference type="NCBI Taxonomy" id="282301"/>
    <lineage>
        <taxon>Eukaryota</taxon>
        <taxon>Metazoa</taxon>
        <taxon>Spiralia</taxon>
        <taxon>Lophotrochozoa</taxon>
        <taxon>Platyhelminthes</taxon>
        <taxon>Rhabditophora</taxon>
        <taxon>Macrostomorpha</taxon>
        <taxon>Macrostomida</taxon>
        <taxon>Macrostomidae</taxon>
        <taxon>Macrostomum</taxon>
    </lineage>
</organism>
<proteinExistence type="predicted"/>
<dbReference type="EMBL" id="NIVC01003479">
    <property type="protein sequence ID" value="PAA51227.1"/>
    <property type="molecule type" value="Genomic_DNA"/>
</dbReference>
<dbReference type="Pfam" id="PF12796">
    <property type="entry name" value="Ank_2"/>
    <property type="match status" value="2"/>
</dbReference>
<dbReference type="PRINTS" id="PR01415">
    <property type="entry name" value="ANKYRIN"/>
</dbReference>
<dbReference type="GO" id="GO:0085020">
    <property type="term" value="P:protein K6-linked ubiquitination"/>
    <property type="evidence" value="ECO:0007669"/>
    <property type="project" value="TreeGrafter"/>
</dbReference>
<keyword evidence="6" id="KW-1185">Reference proteome</keyword>
<keyword evidence="1" id="KW-0677">Repeat</keyword>
<dbReference type="PANTHER" id="PTHR24171:SF11">
    <property type="entry name" value="26S PROTEASOME NON-ATPASE REGULATORY SUBUNIT 10"/>
    <property type="match status" value="1"/>
</dbReference>
<dbReference type="STRING" id="282301.A0A267DRB7"/>
<dbReference type="Proteomes" id="UP000215902">
    <property type="component" value="Unassembled WGS sequence"/>
</dbReference>
<evidence type="ECO:0000313" key="5">
    <source>
        <dbReference type="EMBL" id="PAA51227.1"/>
    </source>
</evidence>
<feature type="repeat" description="ANK" evidence="3">
    <location>
        <begin position="269"/>
        <end position="301"/>
    </location>
</feature>
<evidence type="ECO:0000313" key="6">
    <source>
        <dbReference type="Proteomes" id="UP000215902"/>
    </source>
</evidence>
<reference evidence="5 6" key="1">
    <citation type="submission" date="2017-06" db="EMBL/GenBank/DDBJ databases">
        <title>A platform for efficient transgenesis in Macrostomum lignano, a flatworm model organism for stem cell research.</title>
        <authorList>
            <person name="Berezikov E."/>
        </authorList>
    </citation>
    <scope>NUCLEOTIDE SEQUENCE [LARGE SCALE GENOMIC DNA]</scope>
    <source>
        <strain evidence="5">DV1</strain>
        <tissue evidence="5">Whole organism</tissue>
    </source>
</reference>